<keyword evidence="1" id="KW-1133">Transmembrane helix</keyword>
<gene>
    <name evidence="2" type="ORF">GCM10008908_02580</name>
</gene>
<dbReference type="EMBL" id="BAAACI010000001">
    <property type="protein sequence ID" value="GAA0765702.1"/>
    <property type="molecule type" value="Genomic_DNA"/>
</dbReference>
<feature type="transmembrane region" description="Helical" evidence="1">
    <location>
        <begin position="54"/>
        <end position="74"/>
    </location>
</feature>
<proteinExistence type="predicted"/>
<feature type="transmembrane region" description="Helical" evidence="1">
    <location>
        <begin position="15"/>
        <end position="34"/>
    </location>
</feature>
<protein>
    <recommendedName>
        <fullName evidence="4">CPBP family intramembrane metalloprotease</fullName>
    </recommendedName>
</protein>
<sequence length="233" mass="26430">MGKKSLTLEQRKLDADIWIITLITLGSFILYMLFGNQMVNYIKDSNNSIVLRLLLNAGVQFGIAGLGITVVCIFRKERFSDFGLVKRNTMKSTLVSIICFIPYLMYIFISGQYTGYHPLSIIITNDVLESGIPINILGMALIFIVWGFFEGFNYVVISDKLNSVYPPKSKWFNIGAIACAVICILFHPFSISFWGIIEIITTFIAIYGMLIVKRETNNAWGCVFVFCFIWNAF</sequence>
<comment type="caution">
    <text evidence="2">The sequence shown here is derived from an EMBL/GenBank/DDBJ whole genome shotgun (WGS) entry which is preliminary data.</text>
</comment>
<feature type="transmembrane region" description="Helical" evidence="1">
    <location>
        <begin position="94"/>
        <end position="114"/>
    </location>
</feature>
<feature type="transmembrane region" description="Helical" evidence="1">
    <location>
        <begin position="169"/>
        <end position="187"/>
    </location>
</feature>
<evidence type="ECO:0000313" key="2">
    <source>
        <dbReference type="EMBL" id="GAA0765702.1"/>
    </source>
</evidence>
<keyword evidence="3" id="KW-1185">Reference proteome</keyword>
<name>A0ABN1KFY0_CLOSU</name>
<keyword evidence="1" id="KW-0812">Transmembrane</keyword>
<evidence type="ECO:0000256" key="1">
    <source>
        <dbReference type="SAM" id="Phobius"/>
    </source>
</evidence>
<dbReference type="SUPFAM" id="SSF103473">
    <property type="entry name" value="MFS general substrate transporter"/>
    <property type="match status" value="1"/>
</dbReference>
<evidence type="ECO:0008006" key="4">
    <source>
        <dbReference type="Google" id="ProtNLM"/>
    </source>
</evidence>
<accession>A0ABN1KFY0</accession>
<keyword evidence="1" id="KW-0472">Membrane</keyword>
<feature type="transmembrane region" description="Helical" evidence="1">
    <location>
        <begin position="134"/>
        <end position="157"/>
    </location>
</feature>
<organism evidence="2 3">
    <name type="scientific">Clostridium subterminale</name>
    <dbReference type="NCBI Taxonomy" id="1550"/>
    <lineage>
        <taxon>Bacteria</taxon>
        <taxon>Bacillati</taxon>
        <taxon>Bacillota</taxon>
        <taxon>Clostridia</taxon>
        <taxon>Eubacteriales</taxon>
        <taxon>Clostridiaceae</taxon>
        <taxon>Clostridium</taxon>
    </lineage>
</organism>
<reference evidence="2 3" key="1">
    <citation type="journal article" date="2019" name="Int. J. Syst. Evol. Microbiol.">
        <title>The Global Catalogue of Microorganisms (GCM) 10K type strain sequencing project: providing services to taxonomists for standard genome sequencing and annotation.</title>
        <authorList>
            <consortium name="The Broad Institute Genomics Platform"/>
            <consortium name="The Broad Institute Genome Sequencing Center for Infectious Disease"/>
            <person name="Wu L."/>
            <person name="Ma J."/>
        </authorList>
    </citation>
    <scope>NUCLEOTIDE SEQUENCE [LARGE SCALE GENOMIC DNA]</scope>
    <source>
        <strain evidence="2 3">JCM 1417</strain>
    </source>
</reference>
<feature type="transmembrane region" description="Helical" evidence="1">
    <location>
        <begin position="193"/>
        <end position="212"/>
    </location>
</feature>
<dbReference type="Proteomes" id="UP001501047">
    <property type="component" value="Unassembled WGS sequence"/>
</dbReference>
<dbReference type="RefSeq" id="WP_343822893.1">
    <property type="nucleotide sequence ID" value="NZ_BAAACI010000001.1"/>
</dbReference>
<dbReference type="InterPro" id="IPR036259">
    <property type="entry name" value="MFS_trans_sf"/>
</dbReference>
<evidence type="ECO:0000313" key="3">
    <source>
        <dbReference type="Proteomes" id="UP001501047"/>
    </source>
</evidence>